<organism evidence="1 2">
    <name type="scientific">Rhamnella rubrinervis</name>
    <dbReference type="NCBI Taxonomy" id="2594499"/>
    <lineage>
        <taxon>Eukaryota</taxon>
        <taxon>Viridiplantae</taxon>
        <taxon>Streptophyta</taxon>
        <taxon>Embryophyta</taxon>
        <taxon>Tracheophyta</taxon>
        <taxon>Spermatophyta</taxon>
        <taxon>Magnoliopsida</taxon>
        <taxon>eudicotyledons</taxon>
        <taxon>Gunneridae</taxon>
        <taxon>Pentapetalae</taxon>
        <taxon>rosids</taxon>
        <taxon>fabids</taxon>
        <taxon>Rosales</taxon>
        <taxon>Rhamnaceae</taxon>
        <taxon>rhamnoid group</taxon>
        <taxon>Rhamneae</taxon>
        <taxon>Rhamnella</taxon>
    </lineage>
</organism>
<evidence type="ECO:0000313" key="1">
    <source>
        <dbReference type="EMBL" id="KAF3432853.1"/>
    </source>
</evidence>
<proteinExistence type="predicted"/>
<protein>
    <submittedName>
        <fullName evidence="1">Uncharacterized protein</fullName>
    </submittedName>
</protein>
<dbReference type="Proteomes" id="UP000796880">
    <property type="component" value="Unassembled WGS sequence"/>
</dbReference>
<gene>
    <name evidence="1" type="ORF">FNV43_RR23955</name>
</gene>
<accession>A0A8K0GQA3</accession>
<keyword evidence="2" id="KW-1185">Reference proteome</keyword>
<sequence>MTVSSISAFVAASRRTVSSHEIVNQIQAVHMACAGDLPLLPLENDNGSENEDVNVQSSFSISEEDFSLEGLSSGK</sequence>
<dbReference type="AlphaFoldDB" id="A0A8K0GQA3"/>
<name>A0A8K0GQA3_9ROSA</name>
<evidence type="ECO:0000313" key="2">
    <source>
        <dbReference type="Proteomes" id="UP000796880"/>
    </source>
</evidence>
<comment type="caution">
    <text evidence="1">The sequence shown here is derived from an EMBL/GenBank/DDBJ whole genome shotgun (WGS) entry which is preliminary data.</text>
</comment>
<reference evidence="1" key="1">
    <citation type="submission" date="2020-03" db="EMBL/GenBank/DDBJ databases">
        <title>A high-quality chromosome-level genome assembly of a woody plant with both climbing and erect habits, Rhamnella rubrinervis.</title>
        <authorList>
            <person name="Lu Z."/>
            <person name="Yang Y."/>
            <person name="Zhu X."/>
            <person name="Sun Y."/>
        </authorList>
    </citation>
    <scope>NUCLEOTIDE SEQUENCE</scope>
    <source>
        <strain evidence="1">BYM</strain>
        <tissue evidence="1">Leaf</tissue>
    </source>
</reference>
<dbReference type="EMBL" id="VOIH02000011">
    <property type="protein sequence ID" value="KAF3432853.1"/>
    <property type="molecule type" value="Genomic_DNA"/>
</dbReference>